<feature type="domain" description="Type II/III secretion system secretin-like" evidence="4">
    <location>
        <begin position="922"/>
        <end position="1127"/>
    </location>
</feature>
<dbReference type="PANTHER" id="PTHR30604:SF1">
    <property type="entry name" value="DNA UTILIZATION PROTEIN HOFQ"/>
    <property type="match status" value="1"/>
</dbReference>
<dbReference type="EMBL" id="SJPL01000001">
    <property type="protein sequence ID" value="TWT67795.1"/>
    <property type="molecule type" value="Genomic_DNA"/>
</dbReference>
<accession>A0A5C5Y0L9</accession>
<evidence type="ECO:0000256" key="1">
    <source>
        <dbReference type="RuleBase" id="RU004003"/>
    </source>
</evidence>
<dbReference type="Pfam" id="PF00263">
    <property type="entry name" value="Secretin"/>
    <property type="match status" value="1"/>
</dbReference>
<evidence type="ECO:0000313" key="6">
    <source>
        <dbReference type="Proteomes" id="UP000317238"/>
    </source>
</evidence>
<evidence type="ECO:0000256" key="3">
    <source>
        <dbReference type="SAM" id="Phobius"/>
    </source>
</evidence>
<proteinExistence type="inferred from homology"/>
<dbReference type="PANTHER" id="PTHR30604">
    <property type="entry name" value="PROTEIN TRANSPORT PROTEIN HOFQ"/>
    <property type="match status" value="1"/>
</dbReference>
<reference evidence="5 6" key="1">
    <citation type="submission" date="2019-02" db="EMBL/GenBank/DDBJ databases">
        <title>Deep-cultivation of Planctomycetes and their phenomic and genomic characterization uncovers novel biology.</title>
        <authorList>
            <person name="Wiegand S."/>
            <person name="Jogler M."/>
            <person name="Boedeker C."/>
            <person name="Pinto D."/>
            <person name="Vollmers J."/>
            <person name="Rivas-Marin E."/>
            <person name="Kohn T."/>
            <person name="Peeters S.H."/>
            <person name="Heuer A."/>
            <person name="Rast P."/>
            <person name="Oberbeckmann S."/>
            <person name="Bunk B."/>
            <person name="Jeske O."/>
            <person name="Meyerdierks A."/>
            <person name="Storesund J.E."/>
            <person name="Kallscheuer N."/>
            <person name="Luecker S."/>
            <person name="Lage O.M."/>
            <person name="Pohl T."/>
            <person name="Merkel B.J."/>
            <person name="Hornburger P."/>
            <person name="Mueller R.-W."/>
            <person name="Bruemmer F."/>
            <person name="Labrenz M."/>
            <person name="Spormann A.M."/>
            <person name="Op Den Camp H."/>
            <person name="Overmann J."/>
            <person name="Amann R."/>
            <person name="Jetten M.S.M."/>
            <person name="Mascher T."/>
            <person name="Medema M.H."/>
            <person name="Devos D.P."/>
            <person name="Kaster A.-K."/>
            <person name="Ovreas L."/>
            <person name="Rohde M."/>
            <person name="Galperin M.Y."/>
            <person name="Jogler C."/>
        </authorList>
    </citation>
    <scope>NUCLEOTIDE SEQUENCE [LARGE SCALE GENOMIC DNA]</scope>
    <source>
        <strain evidence="5 6">Pan14r</strain>
    </source>
</reference>
<evidence type="ECO:0000256" key="2">
    <source>
        <dbReference type="SAM" id="MobiDB-lite"/>
    </source>
</evidence>
<dbReference type="InterPro" id="IPR051808">
    <property type="entry name" value="Type_IV_pilus_biogenesis"/>
</dbReference>
<keyword evidence="3" id="KW-0812">Transmembrane</keyword>
<name>A0A5C5Y0L9_9PLAN</name>
<dbReference type="AlphaFoldDB" id="A0A5C5Y0L9"/>
<keyword evidence="6" id="KW-1185">Reference proteome</keyword>
<dbReference type="PROSITE" id="PS00875">
    <property type="entry name" value="T2SP_D"/>
    <property type="match status" value="1"/>
</dbReference>
<comment type="similarity">
    <text evidence="1">Belongs to the bacterial secretin family.</text>
</comment>
<sequence length="1143" mass="123533">MNRPIPENTATGQPTGCKRCTGFSLPRNRKPRIRRRLAVLQVAAAFAVAPHMLAGNAVAQFALPGELSTAPATEASAPAAASISAGKALIQKAKAAVAAKDYATAVKHYREAGKMTATVPALGPDVLRLSKQLADAGVDKELLSPPKNFSVGGATPIAAAAPADVNTRKAEALRLIAVGRAALDRGDIATAVTMAHRAESLNVPESAYAAGEPRVWQFMLDAKSAASKSGVAMTAGTSDAGNVMQTPFNGAAPGQADAQIAQVQNAVPVTVGTGTYGEQLYGEGMELLSKGDAKAAREKFVEAWKYESQLPLETRRSLQDKLTLVQPSRLPTAGVTEPNRPLTAMEKADMEAQRATRRLYREVTAELAKTNDIKTDQPLEAIDNLKSLLRRVEGANVDQASKRSLASMVERALRDQQTYVEAHRAEIDLELQNDAVRRSIDEENAREAMIDSKVSALVDDYNVLMREGRFEEAEVIAKEVAELKPDDTIAINMFQKSRTGVRMKMYNEIAADKEDGFARQMLGVDASAVPMDPARPFQYGDALDWSEMSRRRLQDGARGRGRTAAEEVIYQKLDTPIDANYVNQPIKNVMDQISALTDIPIVIDNRALQAERMDSSQPVTLDLPGSIPLKNALNLMLRDYDLTYMVDNDVLMITTQDVKRSNVYPVTYRVTDLVTPIPNFSTSNDNGLQSAMQAAYQMANPVANVQVMPVSATDLGAGIAGPMARNQNGMNNPMALGQYSPSGLTGAGIPQSEPLGGGSMADFSQLMMLIQTTIEPETWEAMGGTSTMFPYSANLSLVVSTTSDVHDQISDLLESLRRLQNLQITIEVRFITLSDTFFERIGVDFDVSFDDNASQLPDDDSGPEVTIGLSSPGIPTPDLDITLSNNLFESTTPTFGGFDVNSASSIGFAILSDIEAFFFLQAVQGNGRSNVMQAPKVTLFDGQLATINDTSARPFVTSITPVVGDFAVAQQPIITVLNEGTQLQVQGVVSDDKRYVRLTLVPFFSQIGDVNTFTFEGRRSTSRNVAAERDTNGDGTIDETDEETEEDIIEGTTVQLPTFASTSVSTTVNVPDGGTIMLGGIKRLSEGRTERGVPFFSKIPYVSRLFRNVGIGRESSSLMMMVTPRIIIEEEQELAQTGFTSQR</sequence>
<dbReference type="RefSeq" id="WP_196784790.1">
    <property type="nucleotide sequence ID" value="NZ_CP036319.1"/>
</dbReference>
<evidence type="ECO:0000259" key="4">
    <source>
        <dbReference type="Pfam" id="PF00263"/>
    </source>
</evidence>
<protein>
    <submittedName>
        <fullName evidence="5">Outer membrane porin HofQ</fullName>
    </submittedName>
</protein>
<gene>
    <name evidence="5" type="ORF">Pan14r_00320</name>
</gene>
<feature type="region of interest" description="Disordered" evidence="2">
    <location>
        <begin position="1"/>
        <end position="25"/>
    </location>
</feature>
<organism evidence="5 6">
    <name type="scientific">Crateriforma conspicua</name>
    <dbReference type="NCBI Taxonomy" id="2527996"/>
    <lineage>
        <taxon>Bacteria</taxon>
        <taxon>Pseudomonadati</taxon>
        <taxon>Planctomycetota</taxon>
        <taxon>Planctomycetia</taxon>
        <taxon>Planctomycetales</taxon>
        <taxon>Planctomycetaceae</taxon>
        <taxon>Crateriforma</taxon>
    </lineage>
</organism>
<dbReference type="GO" id="GO:0009306">
    <property type="term" value="P:protein secretion"/>
    <property type="evidence" value="ECO:0007669"/>
    <property type="project" value="InterPro"/>
</dbReference>
<evidence type="ECO:0000313" key="5">
    <source>
        <dbReference type="EMBL" id="TWT67795.1"/>
    </source>
</evidence>
<dbReference type="InterPro" id="IPR004846">
    <property type="entry name" value="T2SS/T3SS_dom"/>
</dbReference>
<comment type="caution">
    <text evidence="5">The sequence shown here is derived from an EMBL/GenBank/DDBJ whole genome shotgun (WGS) entry which is preliminary data.</text>
</comment>
<feature type="transmembrane region" description="Helical" evidence="3">
    <location>
        <begin position="37"/>
        <end position="59"/>
    </location>
</feature>
<dbReference type="InterPro" id="IPR004845">
    <property type="entry name" value="T2SS_GspD_CS"/>
</dbReference>
<keyword evidence="3" id="KW-1133">Transmembrane helix</keyword>
<keyword evidence="3" id="KW-0472">Membrane</keyword>
<dbReference type="Proteomes" id="UP000317238">
    <property type="component" value="Unassembled WGS sequence"/>
</dbReference>
<dbReference type="Gene3D" id="3.55.50.30">
    <property type="match status" value="1"/>
</dbReference>